<dbReference type="SUPFAM" id="SSF50621">
    <property type="entry name" value="Alanine racemase C-terminal domain-like"/>
    <property type="match status" value="1"/>
</dbReference>
<dbReference type="OrthoDB" id="9813814at2"/>
<comment type="caution">
    <text evidence="8">The sequence shown here is derived from an EMBL/GenBank/DDBJ whole genome shotgun (WGS) entry which is preliminary data.</text>
</comment>
<evidence type="ECO:0000256" key="3">
    <source>
        <dbReference type="ARBA" id="ARBA00023235"/>
    </source>
</evidence>
<comment type="function">
    <text evidence="4">Catalyzes the interconversion of L-alanine and D-alanine. May also act on other amino acids.</text>
</comment>
<dbReference type="FunFam" id="3.20.20.10:FF:000002">
    <property type="entry name" value="Alanine racemase"/>
    <property type="match status" value="1"/>
</dbReference>
<dbReference type="RefSeq" id="WP_138404484.1">
    <property type="nucleotide sequence ID" value="NZ_VBSP01000016.1"/>
</dbReference>
<dbReference type="InterPro" id="IPR029066">
    <property type="entry name" value="PLP-binding_barrel"/>
</dbReference>
<dbReference type="EMBL" id="VBSP01000016">
    <property type="protein sequence ID" value="TLQ41500.1"/>
    <property type="molecule type" value="Genomic_DNA"/>
</dbReference>
<comment type="cofactor">
    <cofactor evidence="1 4 5">
        <name>pyridoxal 5'-phosphate</name>
        <dbReference type="ChEBI" id="CHEBI:597326"/>
    </cofactor>
</comment>
<dbReference type="GO" id="GO:0030632">
    <property type="term" value="P:D-alanine biosynthetic process"/>
    <property type="evidence" value="ECO:0007669"/>
    <property type="project" value="UniProtKB-UniRule"/>
</dbReference>
<evidence type="ECO:0000256" key="6">
    <source>
        <dbReference type="PIRSR" id="PIRSR600821-52"/>
    </source>
</evidence>
<protein>
    <recommendedName>
        <fullName evidence="4">Alanine racemase</fullName>
        <ecNumber evidence="4">5.1.1.1</ecNumber>
    </recommendedName>
</protein>
<dbReference type="HAMAP" id="MF_01201">
    <property type="entry name" value="Ala_racemase"/>
    <property type="match status" value="1"/>
</dbReference>
<keyword evidence="3 4" id="KW-0413">Isomerase</keyword>
<dbReference type="CDD" id="cd00430">
    <property type="entry name" value="PLPDE_III_AR"/>
    <property type="match status" value="1"/>
</dbReference>
<evidence type="ECO:0000256" key="4">
    <source>
        <dbReference type="HAMAP-Rule" id="MF_01201"/>
    </source>
</evidence>
<dbReference type="PROSITE" id="PS00395">
    <property type="entry name" value="ALANINE_RACEMASE"/>
    <property type="match status" value="1"/>
</dbReference>
<comment type="similarity">
    <text evidence="4">Belongs to the alanine racemase family.</text>
</comment>
<dbReference type="InterPro" id="IPR000821">
    <property type="entry name" value="Ala_racemase"/>
</dbReference>
<sequence>MIDYSDHRPTQAIVDLTAIRHNIQLVESQLKDNQQIYATVKANGYGHGAVPIARAALQAGATGLAVATVDEGIELRSQGFSQVPILILGLTDPRGIAEILHYNLTITVSHLDFFKLAYEQLEETNQLGLLNLSKLTFHLALDTGMGRIGLRSVEEIEAFKAGIKAYPWTNWEGVFTHFSTAGGGPEEYIEEQYNKWVELTEAIPEEVKVRHIANSGMGMWHLNYPTDIVRLGIAMYGIDPKDDLDNPITKELRPALQLVSELIYVKKVEKGSKVSYGATYEASEDEWIGTIPIGYADGWLRHYKGISLNVDGHACPIVGTINMDQLMIRLPREYPIGTNVTLIGTDYKGTNHASTIAKEVGTIGYEILTSIGPRVTRVYLDDSY</sequence>
<dbReference type="GO" id="GO:0030170">
    <property type="term" value="F:pyridoxal phosphate binding"/>
    <property type="evidence" value="ECO:0007669"/>
    <property type="project" value="UniProtKB-UniRule"/>
</dbReference>
<dbReference type="Pfam" id="PF00842">
    <property type="entry name" value="Ala_racemase_C"/>
    <property type="match status" value="1"/>
</dbReference>
<dbReference type="EC" id="5.1.1.1" evidence="4"/>
<comment type="catalytic activity">
    <reaction evidence="4">
        <text>L-alanine = D-alanine</text>
        <dbReference type="Rhea" id="RHEA:20249"/>
        <dbReference type="ChEBI" id="CHEBI:57416"/>
        <dbReference type="ChEBI" id="CHEBI:57972"/>
        <dbReference type="EC" id="5.1.1.1"/>
    </reaction>
</comment>
<organism evidence="8 9">
    <name type="scientific">Ruoffia tabacinasalis</name>
    <dbReference type="NCBI Taxonomy" id="87458"/>
    <lineage>
        <taxon>Bacteria</taxon>
        <taxon>Bacillati</taxon>
        <taxon>Bacillota</taxon>
        <taxon>Bacilli</taxon>
        <taxon>Lactobacillales</taxon>
        <taxon>Aerococcaceae</taxon>
        <taxon>Ruoffia</taxon>
    </lineage>
</organism>
<accession>A0A5R9DV39</accession>
<dbReference type="InterPro" id="IPR011079">
    <property type="entry name" value="Ala_racemase_C"/>
</dbReference>
<dbReference type="InterPro" id="IPR009006">
    <property type="entry name" value="Ala_racemase/Decarboxylase_C"/>
</dbReference>
<dbReference type="PANTHER" id="PTHR30511">
    <property type="entry name" value="ALANINE RACEMASE"/>
    <property type="match status" value="1"/>
</dbReference>
<feature type="modified residue" description="N6-(pyridoxal phosphate)lysine" evidence="4 5">
    <location>
        <position position="41"/>
    </location>
</feature>
<evidence type="ECO:0000256" key="2">
    <source>
        <dbReference type="ARBA" id="ARBA00022898"/>
    </source>
</evidence>
<dbReference type="Gene3D" id="2.40.37.10">
    <property type="entry name" value="Lyase, Ornithine Decarboxylase, Chain A, domain 1"/>
    <property type="match status" value="1"/>
</dbReference>
<dbReference type="InterPro" id="IPR020622">
    <property type="entry name" value="Ala_racemase_pyridoxalP-BS"/>
</dbReference>
<dbReference type="SMART" id="SM01005">
    <property type="entry name" value="Ala_racemase_C"/>
    <property type="match status" value="1"/>
</dbReference>
<keyword evidence="2 4" id="KW-0663">Pyridoxal phosphate</keyword>
<reference evidence="8 9" key="1">
    <citation type="submission" date="2019-05" db="EMBL/GenBank/DDBJ databases">
        <title>The metagenome of a microbial culture collection derived from dairy environment covers the genomic content of the human microbiome.</title>
        <authorList>
            <person name="Roder T."/>
            <person name="Wuthrich D."/>
            <person name="Sattari Z."/>
            <person name="Von Ah U."/>
            <person name="Bar C."/>
            <person name="Ronchi F."/>
            <person name="Macpherson A.J."/>
            <person name="Ganal-Vonarburg S.C."/>
            <person name="Bruggmann R."/>
            <person name="Vergeres G."/>
        </authorList>
    </citation>
    <scope>NUCLEOTIDE SEQUENCE [LARGE SCALE GENOMIC DNA]</scope>
    <source>
        <strain evidence="8 9">FAM 24227</strain>
    </source>
</reference>
<dbReference type="Pfam" id="PF01168">
    <property type="entry name" value="Ala_racemase_N"/>
    <property type="match status" value="1"/>
</dbReference>
<feature type="domain" description="Alanine racemase C-terminal" evidence="7">
    <location>
        <begin position="255"/>
        <end position="380"/>
    </location>
</feature>
<proteinExistence type="inferred from homology"/>
<dbReference type="SUPFAM" id="SSF51419">
    <property type="entry name" value="PLP-binding barrel"/>
    <property type="match status" value="1"/>
</dbReference>
<dbReference type="Gene3D" id="3.20.20.10">
    <property type="entry name" value="Alanine racemase"/>
    <property type="match status" value="1"/>
</dbReference>
<feature type="binding site" evidence="4 6">
    <location>
        <position position="147"/>
    </location>
    <ligand>
        <name>substrate</name>
    </ligand>
</feature>
<dbReference type="PRINTS" id="PR00992">
    <property type="entry name" value="ALARACEMASE"/>
</dbReference>
<evidence type="ECO:0000313" key="9">
    <source>
        <dbReference type="Proteomes" id="UP000306420"/>
    </source>
</evidence>
<dbReference type="UniPathway" id="UPA00042">
    <property type="reaction ID" value="UER00497"/>
</dbReference>
<evidence type="ECO:0000259" key="7">
    <source>
        <dbReference type="SMART" id="SM01005"/>
    </source>
</evidence>
<evidence type="ECO:0000256" key="1">
    <source>
        <dbReference type="ARBA" id="ARBA00001933"/>
    </source>
</evidence>
<evidence type="ECO:0000313" key="8">
    <source>
        <dbReference type="EMBL" id="TLQ41500.1"/>
    </source>
</evidence>
<dbReference type="Proteomes" id="UP000306420">
    <property type="component" value="Unassembled WGS sequence"/>
</dbReference>
<name>A0A5R9DV39_9LACT</name>
<dbReference type="NCBIfam" id="TIGR00492">
    <property type="entry name" value="alr"/>
    <property type="match status" value="1"/>
</dbReference>
<dbReference type="PANTHER" id="PTHR30511:SF0">
    <property type="entry name" value="ALANINE RACEMASE, CATABOLIC-RELATED"/>
    <property type="match status" value="1"/>
</dbReference>
<dbReference type="GO" id="GO:0005829">
    <property type="term" value="C:cytosol"/>
    <property type="evidence" value="ECO:0007669"/>
    <property type="project" value="TreeGrafter"/>
</dbReference>
<gene>
    <name evidence="8" type="primary">alr</name>
    <name evidence="8" type="ORF">FEZ33_05915</name>
</gene>
<evidence type="ECO:0000256" key="5">
    <source>
        <dbReference type="PIRSR" id="PIRSR600821-50"/>
    </source>
</evidence>
<dbReference type="GO" id="GO:0008784">
    <property type="term" value="F:alanine racemase activity"/>
    <property type="evidence" value="ECO:0007669"/>
    <property type="project" value="UniProtKB-UniRule"/>
</dbReference>
<feature type="active site" description="Proton acceptor; specific for L-alanine" evidence="4">
    <location>
        <position position="276"/>
    </location>
</feature>
<dbReference type="GO" id="GO:0009252">
    <property type="term" value="P:peptidoglycan biosynthetic process"/>
    <property type="evidence" value="ECO:0007669"/>
    <property type="project" value="TreeGrafter"/>
</dbReference>
<dbReference type="InterPro" id="IPR001608">
    <property type="entry name" value="Ala_racemase_N"/>
</dbReference>
<feature type="active site" description="Proton acceptor; specific for D-alanine" evidence="4">
    <location>
        <position position="41"/>
    </location>
</feature>
<comment type="pathway">
    <text evidence="4">Amino-acid biosynthesis; D-alanine biosynthesis; D-alanine from L-alanine: step 1/1.</text>
</comment>
<dbReference type="AlphaFoldDB" id="A0A5R9DV39"/>
<feature type="binding site" evidence="4 6">
    <location>
        <position position="323"/>
    </location>
    <ligand>
        <name>substrate</name>
    </ligand>
</feature>